<dbReference type="Gene3D" id="3.30.930.10">
    <property type="entry name" value="Bira Bifunctional Protein, Domain 2"/>
    <property type="match status" value="1"/>
</dbReference>
<comment type="similarity">
    <text evidence="7">Belongs to the class-II aminoacyl-tRNA synthetase family.</text>
</comment>
<comment type="subunit">
    <text evidence="7">Homodimer.</text>
</comment>
<gene>
    <name evidence="7 10" type="primary">lysS</name>
    <name evidence="10" type="ORF">RB614_20840</name>
</gene>
<dbReference type="PRINTS" id="PR00982">
    <property type="entry name" value="TRNASYNTHLYS"/>
</dbReference>
<evidence type="ECO:0000256" key="3">
    <source>
        <dbReference type="ARBA" id="ARBA00022741"/>
    </source>
</evidence>
<feature type="binding site" evidence="7">
    <location>
        <position position="403"/>
    </location>
    <ligand>
        <name>Mg(2+)</name>
        <dbReference type="ChEBI" id="CHEBI:18420"/>
        <label>2</label>
    </ligand>
</feature>
<dbReference type="SUPFAM" id="SSF50249">
    <property type="entry name" value="Nucleic acid-binding proteins"/>
    <property type="match status" value="1"/>
</dbReference>
<keyword evidence="7" id="KW-0963">Cytoplasm</keyword>
<dbReference type="Proteomes" id="UP001230908">
    <property type="component" value="Unassembled WGS sequence"/>
</dbReference>
<evidence type="ECO:0000256" key="8">
    <source>
        <dbReference type="RuleBase" id="RU000336"/>
    </source>
</evidence>
<comment type="catalytic activity">
    <reaction evidence="6 7 8">
        <text>tRNA(Lys) + L-lysine + ATP = L-lysyl-tRNA(Lys) + AMP + diphosphate</text>
        <dbReference type="Rhea" id="RHEA:20792"/>
        <dbReference type="Rhea" id="RHEA-COMP:9696"/>
        <dbReference type="Rhea" id="RHEA-COMP:9697"/>
        <dbReference type="ChEBI" id="CHEBI:30616"/>
        <dbReference type="ChEBI" id="CHEBI:32551"/>
        <dbReference type="ChEBI" id="CHEBI:33019"/>
        <dbReference type="ChEBI" id="CHEBI:78442"/>
        <dbReference type="ChEBI" id="CHEBI:78529"/>
        <dbReference type="ChEBI" id="CHEBI:456215"/>
        <dbReference type="EC" id="6.1.1.6"/>
    </reaction>
</comment>
<evidence type="ECO:0000256" key="6">
    <source>
        <dbReference type="ARBA" id="ARBA00048573"/>
    </source>
</evidence>
<evidence type="ECO:0000256" key="5">
    <source>
        <dbReference type="ARBA" id="ARBA00023146"/>
    </source>
</evidence>
<dbReference type="GO" id="GO:0004824">
    <property type="term" value="F:lysine-tRNA ligase activity"/>
    <property type="evidence" value="ECO:0007669"/>
    <property type="project" value="UniProtKB-EC"/>
</dbReference>
<reference evidence="10 11" key="1">
    <citation type="submission" date="2023-08" db="EMBL/GenBank/DDBJ databases">
        <title>Phytohabitans sansha sp. nov., isolated from marine sediment.</title>
        <authorList>
            <person name="Zhao Y."/>
            <person name="Yi K."/>
        </authorList>
    </citation>
    <scope>NUCLEOTIDE SEQUENCE [LARGE SCALE GENOMIC DNA]</scope>
    <source>
        <strain evidence="10 11">ZYX-F-186</strain>
    </source>
</reference>
<keyword evidence="7 8" id="KW-0460">Magnesium</keyword>
<dbReference type="Gene3D" id="2.40.50.140">
    <property type="entry name" value="Nucleic acid-binding proteins"/>
    <property type="match status" value="1"/>
</dbReference>
<organism evidence="10 11">
    <name type="scientific">Phytohabitans maris</name>
    <dbReference type="NCBI Taxonomy" id="3071409"/>
    <lineage>
        <taxon>Bacteria</taxon>
        <taxon>Bacillati</taxon>
        <taxon>Actinomycetota</taxon>
        <taxon>Actinomycetes</taxon>
        <taxon>Micromonosporales</taxon>
        <taxon>Micromonosporaceae</taxon>
    </lineage>
</organism>
<evidence type="ECO:0000313" key="11">
    <source>
        <dbReference type="Proteomes" id="UP001230908"/>
    </source>
</evidence>
<dbReference type="InterPro" id="IPR045864">
    <property type="entry name" value="aa-tRNA-synth_II/BPL/LPL"/>
</dbReference>
<comment type="cofactor">
    <cofactor evidence="7 8">
        <name>Mg(2+)</name>
        <dbReference type="ChEBI" id="CHEBI:18420"/>
    </cofactor>
    <text evidence="7 8">Binds 3 Mg(2+) ions per subunit.</text>
</comment>
<dbReference type="InterPro" id="IPR012340">
    <property type="entry name" value="NA-bd_OB-fold"/>
</dbReference>
<dbReference type="InterPro" id="IPR004365">
    <property type="entry name" value="NA-bd_OB_tRNA"/>
</dbReference>
<dbReference type="InterPro" id="IPR006195">
    <property type="entry name" value="aa-tRNA-synth_II"/>
</dbReference>
<evidence type="ECO:0000256" key="1">
    <source>
        <dbReference type="ARBA" id="ARBA00022598"/>
    </source>
</evidence>
<feature type="binding site" evidence="7">
    <location>
        <position position="396"/>
    </location>
    <ligand>
        <name>Mg(2+)</name>
        <dbReference type="ChEBI" id="CHEBI:18420"/>
        <label>1</label>
    </ligand>
</feature>
<keyword evidence="11" id="KW-1185">Reference proteome</keyword>
<accession>A0ABU0ZIT5</accession>
<dbReference type="CDD" id="cd04322">
    <property type="entry name" value="LysRS_N"/>
    <property type="match status" value="1"/>
</dbReference>
<protein>
    <recommendedName>
        <fullName evidence="7">Lysine--tRNA ligase</fullName>
        <ecNumber evidence="7">6.1.1.6</ecNumber>
    </recommendedName>
    <alternativeName>
        <fullName evidence="7">Lysyl-tRNA synthetase</fullName>
        <shortName evidence="7">LysRS</shortName>
    </alternativeName>
</protein>
<dbReference type="Pfam" id="PF01336">
    <property type="entry name" value="tRNA_anti-codon"/>
    <property type="match status" value="1"/>
</dbReference>
<evidence type="ECO:0000256" key="7">
    <source>
        <dbReference type="HAMAP-Rule" id="MF_00252"/>
    </source>
</evidence>
<dbReference type="PANTHER" id="PTHR42918:SF15">
    <property type="entry name" value="LYSINE--TRNA LIGASE, CHLOROPLASTIC_MITOCHONDRIAL"/>
    <property type="match status" value="1"/>
</dbReference>
<dbReference type="HAMAP" id="MF_00252">
    <property type="entry name" value="Lys_tRNA_synth_class2"/>
    <property type="match status" value="1"/>
</dbReference>
<keyword evidence="3 7" id="KW-0547">Nucleotide-binding</keyword>
<keyword evidence="1 7" id="KW-0436">Ligase</keyword>
<dbReference type="Pfam" id="PF00152">
    <property type="entry name" value="tRNA-synt_2"/>
    <property type="match status" value="1"/>
</dbReference>
<comment type="subcellular location">
    <subcellularLocation>
        <location evidence="7">Cytoplasm</location>
    </subcellularLocation>
</comment>
<proteinExistence type="inferred from homology"/>
<dbReference type="RefSeq" id="WP_308714247.1">
    <property type="nucleotide sequence ID" value="NZ_JAVHUY010000018.1"/>
</dbReference>
<feature type="domain" description="Aminoacyl-transfer RNA synthetases class-II family profile" evidence="9">
    <location>
        <begin position="171"/>
        <end position="483"/>
    </location>
</feature>
<keyword evidence="4 7" id="KW-0067">ATP-binding</keyword>
<evidence type="ECO:0000256" key="4">
    <source>
        <dbReference type="ARBA" id="ARBA00022840"/>
    </source>
</evidence>
<keyword evidence="5 7" id="KW-0030">Aminoacyl-tRNA synthetase</keyword>
<keyword evidence="7" id="KW-0648">Protein biosynthesis</keyword>
<dbReference type="InterPro" id="IPR044136">
    <property type="entry name" value="Lys-tRNA-ligase_II_N"/>
</dbReference>
<keyword evidence="2 7" id="KW-0479">Metal-binding</keyword>
<dbReference type="EMBL" id="JAVHUY010000018">
    <property type="protein sequence ID" value="MDQ7906964.1"/>
    <property type="molecule type" value="Genomic_DNA"/>
</dbReference>
<evidence type="ECO:0000313" key="10">
    <source>
        <dbReference type="EMBL" id="MDQ7906964.1"/>
    </source>
</evidence>
<sequence length="484" mass="54327">MRVRRSKRDRMLADGVEPYPLSYPRTATLAEIRERYAELATDTATGDIVSVTGRVIFIRNSGKLCFATLRDGDGTELQAMLSLDRIGAERLEDWKRLVDLGDHVGVTGEVITSRRGELSVLADSWSMTAKALRPLPVAHRPLSEEARVRQRYVDLIVRPQARETVRTRAGVVRSLRDSLHSRDFLEVETPMLQLLHGGAAARPFVTHSNALDTDLYLRIAPELFLKRCVVGGIERVFEINRNFRNEGVDSSHSPEFAMLEVYQAYADYNTMATLTRELVQEAARATFGSHVVRHADGEEYDLGGQWRSVTLYGSLSEALGEEVTVSTDMARLVQYAEKHNLPVSPKWGPGKLAEELFEELVVPNLVLPTFVRDYPEETSPLTRAHRDQPGLAEKWDLYAFGVELATAYSELVDPVEQRERLIRQAQLAAKGDDEAMRLDEDFLRAMEYGMPPSGGMGMGIDRLLMALTGLGIRETILYPLVRPE</sequence>
<dbReference type="PROSITE" id="PS50862">
    <property type="entry name" value="AA_TRNA_LIGASE_II"/>
    <property type="match status" value="1"/>
</dbReference>
<feature type="binding site" evidence="7">
    <location>
        <position position="403"/>
    </location>
    <ligand>
        <name>Mg(2+)</name>
        <dbReference type="ChEBI" id="CHEBI:18420"/>
        <label>1</label>
    </ligand>
</feature>
<name>A0ABU0ZIT5_9ACTN</name>
<evidence type="ECO:0000259" key="9">
    <source>
        <dbReference type="PROSITE" id="PS50862"/>
    </source>
</evidence>
<dbReference type="PANTHER" id="PTHR42918">
    <property type="entry name" value="LYSYL-TRNA SYNTHETASE"/>
    <property type="match status" value="1"/>
</dbReference>
<dbReference type="InterPro" id="IPR002313">
    <property type="entry name" value="Lys-tRNA-ligase_II"/>
</dbReference>
<dbReference type="NCBIfam" id="TIGR00499">
    <property type="entry name" value="lysS_bact"/>
    <property type="match status" value="1"/>
</dbReference>
<dbReference type="SUPFAM" id="SSF55681">
    <property type="entry name" value="Class II aaRS and biotin synthetases"/>
    <property type="match status" value="1"/>
</dbReference>
<dbReference type="InterPro" id="IPR004364">
    <property type="entry name" value="Aa-tRNA-synt_II"/>
</dbReference>
<comment type="caution">
    <text evidence="10">The sequence shown here is derived from an EMBL/GenBank/DDBJ whole genome shotgun (WGS) entry which is preliminary data.</text>
</comment>
<dbReference type="NCBIfam" id="NF001756">
    <property type="entry name" value="PRK00484.1"/>
    <property type="match status" value="1"/>
</dbReference>
<evidence type="ECO:0000256" key="2">
    <source>
        <dbReference type="ARBA" id="ARBA00022723"/>
    </source>
</evidence>
<dbReference type="EC" id="6.1.1.6" evidence="7"/>
<dbReference type="InterPro" id="IPR018149">
    <property type="entry name" value="Lys-tRNA-synth_II_C"/>
</dbReference>